<proteinExistence type="predicted"/>
<name>A0A0C9X9D0_9AGAR</name>
<reference evidence="3" key="2">
    <citation type="submission" date="2015-01" db="EMBL/GenBank/DDBJ databases">
        <title>Evolutionary Origins and Diversification of the Mycorrhizal Mutualists.</title>
        <authorList>
            <consortium name="DOE Joint Genome Institute"/>
            <consortium name="Mycorrhizal Genomics Consortium"/>
            <person name="Kohler A."/>
            <person name="Kuo A."/>
            <person name="Nagy L.G."/>
            <person name="Floudas D."/>
            <person name="Copeland A."/>
            <person name="Barry K.W."/>
            <person name="Cichocki N."/>
            <person name="Veneault-Fourrey C."/>
            <person name="LaButti K."/>
            <person name="Lindquist E.A."/>
            <person name="Lipzen A."/>
            <person name="Lundell T."/>
            <person name="Morin E."/>
            <person name="Murat C."/>
            <person name="Riley R."/>
            <person name="Ohm R."/>
            <person name="Sun H."/>
            <person name="Tunlid A."/>
            <person name="Henrissat B."/>
            <person name="Grigoriev I.V."/>
            <person name="Hibbett D.S."/>
            <person name="Martin F."/>
        </authorList>
    </citation>
    <scope>NUCLEOTIDE SEQUENCE [LARGE SCALE GENOMIC DNA]</scope>
    <source>
        <strain evidence="3">LaAM-08-1</strain>
    </source>
</reference>
<dbReference type="HOGENOM" id="CLU_2831566_0_0_1"/>
<evidence type="ECO:0000256" key="1">
    <source>
        <dbReference type="SAM" id="MobiDB-lite"/>
    </source>
</evidence>
<gene>
    <name evidence="2" type="ORF">K443DRAFT_684917</name>
</gene>
<feature type="compositionally biased region" description="Basic residues" evidence="1">
    <location>
        <begin position="1"/>
        <end position="19"/>
    </location>
</feature>
<feature type="region of interest" description="Disordered" evidence="1">
    <location>
        <begin position="1"/>
        <end position="27"/>
    </location>
</feature>
<evidence type="ECO:0000313" key="2">
    <source>
        <dbReference type="EMBL" id="KIJ92917.1"/>
    </source>
</evidence>
<evidence type="ECO:0000313" key="3">
    <source>
        <dbReference type="Proteomes" id="UP000054477"/>
    </source>
</evidence>
<organism evidence="2 3">
    <name type="scientific">Laccaria amethystina LaAM-08-1</name>
    <dbReference type="NCBI Taxonomy" id="1095629"/>
    <lineage>
        <taxon>Eukaryota</taxon>
        <taxon>Fungi</taxon>
        <taxon>Dikarya</taxon>
        <taxon>Basidiomycota</taxon>
        <taxon>Agaricomycotina</taxon>
        <taxon>Agaricomycetes</taxon>
        <taxon>Agaricomycetidae</taxon>
        <taxon>Agaricales</taxon>
        <taxon>Agaricineae</taxon>
        <taxon>Hydnangiaceae</taxon>
        <taxon>Laccaria</taxon>
    </lineage>
</organism>
<dbReference type="AlphaFoldDB" id="A0A0C9X9D0"/>
<sequence length="66" mass="7593">MHRHLCGLRKNYGLHRPHPPRQDSQTPEVCLDLPVRWTVVSGPDGARLGAWLVQREERRVRKGSSV</sequence>
<dbReference type="EMBL" id="KN838876">
    <property type="protein sequence ID" value="KIJ92917.1"/>
    <property type="molecule type" value="Genomic_DNA"/>
</dbReference>
<protein>
    <submittedName>
        <fullName evidence="2">Uncharacterized protein</fullName>
    </submittedName>
</protein>
<keyword evidence="3" id="KW-1185">Reference proteome</keyword>
<accession>A0A0C9X9D0</accession>
<reference evidence="2 3" key="1">
    <citation type="submission" date="2014-04" db="EMBL/GenBank/DDBJ databases">
        <authorList>
            <consortium name="DOE Joint Genome Institute"/>
            <person name="Kuo A."/>
            <person name="Kohler A."/>
            <person name="Nagy L.G."/>
            <person name="Floudas D."/>
            <person name="Copeland A."/>
            <person name="Barry K.W."/>
            <person name="Cichocki N."/>
            <person name="Veneault-Fourrey C."/>
            <person name="LaButti K."/>
            <person name="Lindquist E.A."/>
            <person name="Lipzen A."/>
            <person name="Lundell T."/>
            <person name="Morin E."/>
            <person name="Murat C."/>
            <person name="Sun H."/>
            <person name="Tunlid A."/>
            <person name="Henrissat B."/>
            <person name="Grigoriev I.V."/>
            <person name="Hibbett D.S."/>
            <person name="Martin F."/>
            <person name="Nordberg H.P."/>
            <person name="Cantor M.N."/>
            <person name="Hua S.X."/>
        </authorList>
    </citation>
    <scope>NUCLEOTIDE SEQUENCE [LARGE SCALE GENOMIC DNA]</scope>
    <source>
        <strain evidence="2 3">LaAM-08-1</strain>
    </source>
</reference>
<dbReference type="Proteomes" id="UP000054477">
    <property type="component" value="Unassembled WGS sequence"/>
</dbReference>